<dbReference type="AlphaFoldDB" id="A0A2V4A4J5"/>
<evidence type="ECO:0000313" key="2">
    <source>
        <dbReference type="EMBL" id="PXY03183.1"/>
    </source>
</evidence>
<dbReference type="Proteomes" id="UP000248079">
    <property type="component" value="Unassembled WGS sequence"/>
</dbReference>
<proteinExistence type="predicted"/>
<reference evidence="2 3" key="1">
    <citation type="submission" date="2018-05" db="EMBL/GenBank/DDBJ databases">
        <title>Marinifilum breve JC075T sp. nov., a marine bacterium isolated from Yongle Blue Hole in the South China Sea.</title>
        <authorList>
            <person name="Fu T."/>
        </authorList>
    </citation>
    <scope>NUCLEOTIDE SEQUENCE [LARGE SCALE GENOMIC DNA]</scope>
    <source>
        <strain evidence="2 3">JC075</strain>
    </source>
</reference>
<gene>
    <name evidence="2" type="ORF">DF185_03620</name>
</gene>
<keyword evidence="1" id="KW-1133">Transmembrane helix</keyword>
<evidence type="ECO:0008006" key="4">
    <source>
        <dbReference type="Google" id="ProtNLM"/>
    </source>
</evidence>
<sequence>MSIHNASGVLFFILAIGHFWLNRKAFLNHLKKAKGISIAKELGLAFILFVIVVVLFPLHAYL</sequence>
<evidence type="ECO:0000256" key="1">
    <source>
        <dbReference type="SAM" id="Phobius"/>
    </source>
</evidence>
<keyword evidence="1" id="KW-0472">Membrane</keyword>
<feature type="transmembrane region" description="Helical" evidence="1">
    <location>
        <begin position="6"/>
        <end position="21"/>
    </location>
</feature>
<keyword evidence="1" id="KW-0812">Transmembrane</keyword>
<protein>
    <recommendedName>
        <fullName evidence="4">DUF4405 domain-containing protein</fullName>
    </recommendedName>
</protein>
<evidence type="ECO:0000313" key="3">
    <source>
        <dbReference type="Proteomes" id="UP000248079"/>
    </source>
</evidence>
<comment type="caution">
    <text evidence="2">The sequence shown here is derived from an EMBL/GenBank/DDBJ whole genome shotgun (WGS) entry which is preliminary data.</text>
</comment>
<dbReference type="EMBL" id="QFLI01000001">
    <property type="protein sequence ID" value="PXY03183.1"/>
    <property type="molecule type" value="Genomic_DNA"/>
</dbReference>
<name>A0A2V4A4J5_9BACT</name>
<organism evidence="2 3">
    <name type="scientific">Marinifilum breve</name>
    <dbReference type="NCBI Taxonomy" id="2184082"/>
    <lineage>
        <taxon>Bacteria</taxon>
        <taxon>Pseudomonadati</taxon>
        <taxon>Bacteroidota</taxon>
        <taxon>Bacteroidia</taxon>
        <taxon>Marinilabiliales</taxon>
        <taxon>Marinifilaceae</taxon>
    </lineage>
</organism>
<accession>A0A2V4A4J5</accession>
<keyword evidence="3" id="KW-1185">Reference proteome</keyword>
<feature type="transmembrane region" description="Helical" evidence="1">
    <location>
        <begin position="42"/>
        <end position="61"/>
    </location>
</feature>